<dbReference type="Gene3D" id="1.10.10.10">
    <property type="entry name" value="Winged helix-like DNA-binding domain superfamily/Winged helix DNA-binding domain"/>
    <property type="match status" value="1"/>
</dbReference>
<reference evidence="5" key="1">
    <citation type="submission" date="2017-04" db="EMBL/GenBank/DDBJ databases">
        <title>Complete Genome Sequences of Twelve Strains of a Stable Defined Moderately Diverse Mouse Microbiota 2 (sDMDMm2).</title>
        <authorList>
            <person name="Uchimura Y."/>
            <person name="Wyss M."/>
            <person name="Brugiroux S."/>
            <person name="Limenitakis J.P."/>
            <person name="Stecher B."/>
            <person name="McCoy K.D."/>
            <person name="Macpherson A.J."/>
        </authorList>
    </citation>
    <scope>NUCLEOTIDE SEQUENCE</scope>
    <source>
        <strain evidence="5">YL58</strain>
    </source>
</reference>
<dbReference type="PANTHER" id="PTHR30154:SF53">
    <property type="entry name" value="HTH-TYPE TRANSCRIPTIONAL REGULATOR LRPC"/>
    <property type="match status" value="1"/>
</dbReference>
<sequence length="143" mass="15890">MDSTDKKILNILQGNARISMKELGTLVGLTSPAVTERVRRLEEEGIIEGYRTIIKRGKIQKGMAAFINMEIPSSSWQKLARYCQDSPYVLELYHTIGVYGATMKVFVPDTGQFEGLLGELGKFGNTVSSVILSSKFSKKELPE</sequence>
<proteinExistence type="predicted"/>
<dbReference type="CDD" id="cd00090">
    <property type="entry name" value="HTH_ARSR"/>
    <property type="match status" value="1"/>
</dbReference>
<dbReference type="GO" id="GO:0005829">
    <property type="term" value="C:cytosol"/>
    <property type="evidence" value="ECO:0007669"/>
    <property type="project" value="TreeGrafter"/>
</dbReference>
<dbReference type="InterPro" id="IPR019888">
    <property type="entry name" value="Tscrpt_reg_AsnC-like"/>
</dbReference>
<protein>
    <recommendedName>
        <fullName evidence="4">HTH asnC-type domain-containing protein</fullName>
    </recommendedName>
</protein>
<dbReference type="InterPro" id="IPR036388">
    <property type="entry name" value="WH-like_DNA-bd_sf"/>
</dbReference>
<dbReference type="InterPro" id="IPR019885">
    <property type="entry name" value="Tscrpt_reg_HTH_AsnC-type_CS"/>
</dbReference>
<dbReference type="KEGG" id="byl:A4V09_16340"/>
<evidence type="ECO:0000313" key="5">
    <source>
        <dbReference type="EMBL" id="ANU77190.1"/>
    </source>
</evidence>
<dbReference type="FunFam" id="1.10.10.10:FF:000186">
    <property type="entry name" value="AsnC family transcriptional regulator"/>
    <property type="match status" value="1"/>
</dbReference>
<dbReference type="Proteomes" id="UP000092574">
    <property type="component" value="Chromosome"/>
</dbReference>
<evidence type="ECO:0000259" key="4">
    <source>
        <dbReference type="PROSITE" id="PS50956"/>
    </source>
</evidence>
<dbReference type="InterPro" id="IPR011991">
    <property type="entry name" value="ArsR-like_HTH"/>
</dbReference>
<evidence type="ECO:0000313" key="6">
    <source>
        <dbReference type="Proteomes" id="UP000092574"/>
    </source>
</evidence>
<dbReference type="PROSITE" id="PS00519">
    <property type="entry name" value="HTH_ASNC_1"/>
    <property type="match status" value="1"/>
</dbReference>
<dbReference type="Pfam" id="PF13412">
    <property type="entry name" value="HTH_24"/>
    <property type="match status" value="1"/>
</dbReference>
<dbReference type="GO" id="GO:0043565">
    <property type="term" value="F:sequence-specific DNA binding"/>
    <property type="evidence" value="ECO:0007669"/>
    <property type="project" value="InterPro"/>
</dbReference>
<dbReference type="RefSeq" id="WP_065543320.1">
    <property type="nucleotide sequence ID" value="NZ_CP015405.2"/>
</dbReference>
<dbReference type="SUPFAM" id="SSF54909">
    <property type="entry name" value="Dimeric alpha+beta barrel"/>
    <property type="match status" value="1"/>
</dbReference>
<dbReference type="STRING" id="1796616.A4V09_16340"/>
<evidence type="ECO:0000256" key="3">
    <source>
        <dbReference type="ARBA" id="ARBA00023163"/>
    </source>
</evidence>
<dbReference type="InterPro" id="IPR011008">
    <property type="entry name" value="Dimeric_a/b-barrel"/>
</dbReference>
<keyword evidence="6" id="KW-1185">Reference proteome</keyword>
<dbReference type="AlphaFoldDB" id="A0A1C7IBZ3"/>
<gene>
    <name evidence="5" type="ORF">A4V09_16340</name>
</gene>
<keyword evidence="3" id="KW-0804">Transcription</keyword>
<organism evidence="5 6">
    <name type="scientific">Blautia pseudococcoides</name>
    <dbReference type="NCBI Taxonomy" id="1796616"/>
    <lineage>
        <taxon>Bacteria</taxon>
        <taxon>Bacillati</taxon>
        <taxon>Bacillota</taxon>
        <taxon>Clostridia</taxon>
        <taxon>Lachnospirales</taxon>
        <taxon>Lachnospiraceae</taxon>
        <taxon>Blautia</taxon>
    </lineage>
</organism>
<name>A0A1C7IBZ3_9FIRM</name>
<dbReference type="InterPro" id="IPR000485">
    <property type="entry name" value="AsnC-type_HTH_dom"/>
</dbReference>
<dbReference type="PROSITE" id="PS50956">
    <property type="entry name" value="HTH_ASNC_2"/>
    <property type="match status" value="1"/>
</dbReference>
<evidence type="ECO:0000256" key="1">
    <source>
        <dbReference type="ARBA" id="ARBA00023015"/>
    </source>
</evidence>
<keyword evidence="2" id="KW-0238">DNA-binding</keyword>
<dbReference type="GO" id="GO:0043200">
    <property type="term" value="P:response to amino acid"/>
    <property type="evidence" value="ECO:0007669"/>
    <property type="project" value="TreeGrafter"/>
</dbReference>
<feature type="domain" description="HTH asnC-type" evidence="4">
    <location>
        <begin position="1"/>
        <end position="64"/>
    </location>
</feature>
<dbReference type="InterPro" id="IPR036390">
    <property type="entry name" value="WH_DNA-bd_sf"/>
</dbReference>
<dbReference type="OrthoDB" id="66249at2"/>
<dbReference type="SMART" id="SM00344">
    <property type="entry name" value="HTH_ASNC"/>
    <property type="match status" value="1"/>
</dbReference>
<evidence type="ECO:0000256" key="2">
    <source>
        <dbReference type="ARBA" id="ARBA00023125"/>
    </source>
</evidence>
<dbReference type="PRINTS" id="PR00033">
    <property type="entry name" value="HTHASNC"/>
</dbReference>
<dbReference type="PANTHER" id="PTHR30154">
    <property type="entry name" value="LEUCINE-RESPONSIVE REGULATORY PROTEIN"/>
    <property type="match status" value="1"/>
</dbReference>
<accession>A0A1C7IBZ3</accession>
<dbReference type="EMBL" id="CP015405">
    <property type="protein sequence ID" value="ANU77190.1"/>
    <property type="molecule type" value="Genomic_DNA"/>
</dbReference>
<keyword evidence="1" id="KW-0805">Transcription regulation</keyword>
<dbReference type="SUPFAM" id="SSF46785">
    <property type="entry name" value="Winged helix' DNA-binding domain"/>
    <property type="match status" value="1"/>
</dbReference>
<dbReference type="Gene3D" id="3.30.70.920">
    <property type="match status" value="1"/>
</dbReference>